<dbReference type="PROSITE" id="PS51725">
    <property type="entry name" value="ABM"/>
    <property type="match status" value="1"/>
</dbReference>
<dbReference type="AlphaFoldDB" id="A0A5S9M546"/>
<gene>
    <name evidence="2" type="primary">hmoB</name>
    <name evidence="2" type="ORF">BsIDN1_18710</name>
</gene>
<reference evidence="2 3" key="1">
    <citation type="submission" date="2019-12" db="EMBL/GenBank/DDBJ databases">
        <title>Full genome sequence of a Bacillus safensis strain isolated from commercially available natto in Indonesia.</title>
        <authorList>
            <person name="Yoshida M."/>
            <person name="Uomi M."/>
            <person name="Waturangi D."/>
            <person name="Ekaputri J.J."/>
            <person name="Setiamarga D.H.E."/>
        </authorList>
    </citation>
    <scope>NUCLEOTIDE SEQUENCE [LARGE SCALE GENOMIC DNA]</scope>
    <source>
        <strain evidence="2 3">IDN1</strain>
    </source>
</reference>
<dbReference type="InterPro" id="IPR007138">
    <property type="entry name" value="ABM_dom"/>
</dbReference>
<organism evidence="2 3">
    <name type="scientific">Bacillus safensis</name>
    <dbReference type="NCBI Taxonomy" id="561879"/>
    <lineage>
        <taxon>Bacteria</taxon>
        <taxon>Bacillati</taxon>
        <taxon>Bacillota</taxon>
        <taxon>Bacilli</taxon>
        <taxon>Bacillales</taxon>
        <taxon>Bacillaceae</taxon>
        <taxon>Bacillus</taxon>
    </lineage>
</organism>
<dbReference type="InterPro" id="IPR011008">
    <property type="entry name" value="Dimeric_a/b-barrel"/>
</dbReference>
<dbReference type="SUPFAM" id="SSF54909">
    <property type="entry name" value="Dimeric alpha+beta barrel"/>
    <property type="match status" value="1"/>
</dbReference>
<dbReference type="Proteomes" id="UP000464658">
    <property type="component" value="Chromosome"/>
</dbReference>
<keyword evidence="2" id="KW-0503">Monooxygenase</keyword>
<proteinExistence type="predicted"/>
<sequence>MNFYITYGTADFLHKIAKKHHLENLLYMVGKEQAALFHETEGETVFKAPHAYDVIYAKGALVQSGFVTLNHIPVKLESRALFESTFQKKTNISEHQRGFQAIRVFLRPQKDEEVYLILTLWESEDLFQDFQESEAFFQPHEDTGSIFSRPAYLTSYHAVTDN</sequence>
<dbReference type="Pfam" id="PF03992">
    <property type="entry name" value="ABM"/>
    <property type="match status" value="1"/>
</dbReference>
<feature type="domain" description="ABM" evidence="1">
    <location>
        <begin position="66"/>
        <end position="156"/>
    </location>
</feature>
<name>A0A5S9M546_BACIA</name>
<accession>A0A5S9M546</accession>
<dbReference type="PANTHER" id="PTHR34474:SF2">
    <property type="entry name" value="SIGNAL TRANSDUCTION PROTEIN TRAP"/>
    <property type="match status" value="1"/>
</dbReference>
<evidence type="ECO:0000313" key="2">
    <source>
        <dbReference type="EMBL" id="BBP88253.1"/>
    </source>
</evidence>
<dbReference type="PANTHER" id="PTHR34474">
    <property type="entry name" value="SIGNAL TRANSDUCTION PROTEIN TRAP"/>
    <property type="match status" value="1"/>
</dbReference>
<dbReference type="EMBL" id="AP021906">
    <property type="protein sequence ID" value="BBP88253.1"/>
    <property type="molecule type" value="Genomic_DNA"/>
</dbReference>
<dbReference type="Gene3D" id="3.30.70.100">
    <property type="match status" value="1"/>
</dbReference>
<keyword evidence="2" id="KW-0560">Oxidoreductase</keyword>
<dbReference type="GO" id="GO:0004497">
    <property type="term" value="F:monooxygenase activity"/>
    <property type="evidence" value="ECO:0007669"/>
    <property type="project" value="UniProtKB-KW"/>
</dbReference>
<dbReference type="InterPro" id="IPR050404">
    <property type="entry name" value="Heme-degrading_MO"/>
</dbReference>
<evidence type="ECO:0000259" key="1">
    <source>
        <dbReference type="PROSITE" id="PS51725"/>
    </source>
</evidence>
<evidence type="ECO:0000313" key="3">
    <source>
        <dbReference type="Proteomes" id="UP000464658"/>
    </source>
</evidence>
<protein>
    <submittedName>
        <fullName evidence="2">Heme-degrading monooxygenase HmoB</fullName>
    </submittedName>
</protein>